<sequence>PFPFPLHRRSLHLSIHPPPYRTPTMCPPPSRIIYFTLDTDRLLTNFDTQTHQQFIQLGEKLGLTYVGIASDPRQLEQENKNLKEQVEFLSLVNNSLVPSSASLNHSVQVLSRSLLEVEGKKEEENDEENEEPKEEEKKGVKEDQPDDSEQSFSTDLYARTVEKLPAHVREQEEEEENSSA</sequence>
<evidence type="ECO:0000256" key="1">
    <source>
        <dbReference type="SAM" id="MobiDB-lite"/>
    </source>
</evidence>
<feature type="compositionally biased region" description="Acidic residues" evidence="1">
    <location>
        <begin position="124"/>
        <end position="133"/>
    </location>
</feature>
<dbReference type="Proteomes" id="UP001432322">
    <property type="component" value="Unassembled WGS sequence"/>
</dbReference>
<feature type="region of interest" description="Disordered" evidence="1">
    <location>
        <begin position="117"/>
        <end position="180"/>
    </location>
</feature>
<proteinExistence type="predicted"/>
<feature type="compositionally biased region" description="Basic and acidic residues" evidence="1">
    <location>
        <begin position="134"/>
        <end position="143"/>
    </location>
</feature>
<gene>
    <name evidence="2" type="ORF">PFISCL1PPCAC_19279</name>
</gene>
<evidence type="ECO:0000313" key="3">
    <source>
        <dbReference type="Proteomes" id="UP001432322"/>
    </source>
</evidence>
<dbReference type="EMBL" id="BTSY01000005">
    <property type="protein sequence ID" value="GMT27982.1"/>
    <property type="molecule type" value="Genomic_DNA"/>
</dbReference>
<reference evidence="2" key="1">
    <citation type="submission" date="2023-10" db="EMBL/GenBank/DDBJ databases">
        <title>Genome assembly of Pristionchus species.</title>
        <authorList>
            <person name="Yoshida K."/>
            <person name="Sommer R.J."/>
        </authorList>
    </citation>
    <scope>NUCLEOTIDE SEQUENCE</scope>
    <source>
        <strain evidence="2">RS5133</strain>
    </source>
</reference>
<name>A0AAV5W825_9BILA</name>
<feature type="compositionally biased region" description="Acidic residues" evidence="1">
    <location>
        <begin position="171"/>
        <end position="180"/>
    </location>
</feature>
<dbReference type="AlphaFoldDB" id="A0AAV5W825"/>
<comment type="caution">
    <text evidence="2">The sequence shown here is derived from an EMBL/GenBank/DDBJ whole genome shotgun (WGS) entry which is preliminary data.</text>
</comment>
<accession>A0AAV5W825</accession>
<protein>
    <submittedName>
        <fullName evidence="2">Uncharacterized protein</fullName>
    </submittedName>
</protein>
<evidence type="ECO:0000313" key="2">
    <source>
        <dbReference type="EMBL" id="GMT27982.1"/>
    </source>
</evidence>
<feature type="compositionally biased region" description="Basic and acidic residues" evidence="1">
    <location>
        <begin position="160"/>
        <end position="170"/>
    </location>
</feature>
<feature type="non-terminal residue" evidence="2">
    <location>
        <position position="1"/>
    </location>
</feature>
<keyword evidence="3" id="KW-1185">Reference proteome</keyword>
<organism evidence="2 3">
    <name type="scientific">Pristionchus fissidentatus</name>
    <dbReference type="NCBI Taxonomy" id="1538716"/>
    <lineage>
        <taxon>Eukaryota</taxon>
        <taxon>Metazoa</taxon>
        <taxon>Ecdysozoa</taxon>
        <taxon>Nematoda</taxon>
        <taxon>Chromadorea</taxon>
        <taxon>Rhabditida</taxon>
        <taxon>Rhabditina</taxon>
        <taxon>Diplogasteromorpha</taxon>
        <taxon>Diplogasteroidea</taxon>
        <taxon>Neodiplogasteridae</taxon>
        <taxon>Pristionchus</taxon>
    </lineage>
</organism>